<evidence type="ECO:0000256" key="4">
    <source>
        <dbReference type="ARBA" id="ARBA00011738"/>
    </source>
</evidence>
<protein>
    <recommendedName>
        <fullName evidence="5">3-isopropylmalate dehydrogenase</fullName>
        <ecNumber evidence="5">1.1.1.85</ecNumber>
    </recommendedName>
</protein>
<evidence type="ECO:0000256" key="7">
    <source>
        <dbReference type="ARBA" id="ARBA00022605"/>
    </source>
</evidence>
<dbReference type="PANTHER" id="PTHR42979">
    <property type="entry name" value="3-ISOPROPYLMALATE DEHYDROGENASE"/>
    <property type="match status" value="1"/>
</dbReference>
<feature type="coiled-coil region" evidence="13">
    <location>
        <begin position="9"/>
        <end position="36"/>
    </location>
</feature>
<dbReference type="PROSITE" id="PS00470">
    <property type="entry name" value="IDH_IMDH"/>
    <property type="match status" value="1"/>
</dbReference>
<evidence type="ECO:0000256" key="5">
    <source>
        <dbReference type="ARBA" id="ARBA00013101"/>
    </source>
</evidence>
<dbReference type="SUPFAM" id="SSF53659">
    <property type="entry name" value="Isocitrate/Isopropylmalate dehydrogenase-like"/>
    <property type="match status" value="1"/>
</dbReference>
<comment type="caution">
    <text evidence="15">The sequence shown here is derived from an EMBL/GenBank/DDBJ whole genome shotgun (WGS) entry which is preliminary data.</text>
</comment>
<comment type="cofactor">
    <cofactor evidence="2">
        <name>Mg(2+)</name>
        <dbReference type="ChEBI" id="CHEBI:18420"/>
    </cofactor>
</comment>
<evidence type="ECO:0000256" key="11">
    <source>
        <dbReference type="ARBA" id="ARBA00023027"/>
    </source>
</evidence>
<evidence type="ECO:0000313" key="15">
    <source>
        <dbReference type="EMBL" id="KAL0917224.1"/>
    </source>
</evidence>
<keyword evidence="8" id="KW-0479">Metal-binding</keyword>
<keyword evidence="16" id="KW-1185">Reference proteome</keyword>
<evidence type="ECO:0000256" key="3">
    <source>
        <dbReference type="ARBA" id="ARBA00007769"/>
    </source>
</evidence>
<feature type="domain" description="Isopropylmalate dehydrogenase-like" evidence="14">
    <location>
        <begin position="73"/>
        <end position="369"/>
    </location>
</feature>
<dbReference type="Pfam" id="PF00180">
    <property type="entry name" value="Iso_dh"/>
    <property type="match status" value="1"/>
</dbReference>
<evidence type="ECO:0000256" key="6">
    <source>
        <dbReference type="ARBA" id="ARBA00022430"/>
    </source>
</evidence>
<comment type="cofactor">
    <cofactor evidence="1">
        <name>Mn(2+)</name>
        <dbReference type="ChEBI" id="CHEBI:29035"/>
    </cofactor>
</comment>
<evidence type="ECO:0000256" key="13">
    <source>
        <dbReference type="SAM" id="Coils"/>
    </source>
</evidence>
<keyword evidence="7" id="KW-0028">Amino-acid biosynthesis</keyword>
<dbReference type="AlphaFoldDB" id="A0ABD0UWJ8"/>
<evidence type="ECO:0000256" key="2">
    <source>
        <dbReference type="ARBA" id="ARBA00001946"/>
    </source>
</evidence>
<evidence type="ECO:0000256" key="1">
    <source>
        <dbReference type="ARBA" id="ARBA00001936"/>
    </source>
</evidence>
<dbReference type="Proteomes" id="UP001552299">
    <property type="component" value="Unassembled WGS sequence"/>
</dbReference>
<accession>A0ABD0UWJ8</accession>
<dbReference type="PANTHER" id="PTHR42979:SF1">
    <property type="entry name" value="3-ISOPROPYLMALATE DEHYDROGENASE"/>
    <property type="match status" value="1"/>
</dbReference>
<dbReference type="EC" id="1.1.1.85" evidence="5"/>
<keyword evidence="12" id="KW-0100">Branched-chain amino acid biosynthesis</keyword>
<reference evidence="15 16" key="1">
    <citation type="journal article" date="2024" name="Plant Biotechnol. J.">
        <title>Dendrobium thyrsiflorum genome and its molecular insights into genes involved in important horticultural traits.</title>
        <authorList>
            <person name="Chen B."/>
            <person name="Wang J.Y."/>
            <person name="Zheng P.J."/>
            <person name="Li K.L."/>
            <person name="Liang Y.M."/>
            <person name="Chen X.F."/>
            <person name="Zhang C."/>
            <person name="Zhao X."/>
            <person name="He X."/>
            <person name="Zhang G.Q."/>
            <person name="Liu Z.J."/>
            <person name="Xu Q."/>
        </authorList>
    </citation>
    <scope>NUCLEOTIDE SEQUENCE [LARGE SCALE GENOMIC DNA]</scope>
    <source>
        <strain evidence="15">GZMU011</strain>
    </source>
</reference>
<sequence length="383" mass="42886">MSSRWNHQQTIQEAEMEDLQQEIIRLKRQMSRLEQRKGLSPLARDFVGTRPQDYQIPSFCNDLFEGSNHKSFSAPLIESSFDWFEDSLLKSSSLPVYDEPLYDEYDDDTFIGVLDFDQPIYDDYENKVDAPPELVIPDKTTTMLTVIDSEMGMTKLDHDNYLDIFALSDTKFMKALAVIANICMIDRIARVAFEVARKRQSKLCSVDKANVLEASMLWRKRVNEIASEYSDVQLSHMYVDNAAMQLIRDPRQFDTIVTNNIFGDILSDEASIITGSIGMLPSASISESGPGLFEPIHGSAPDIAGQDKANPLATVLSAAMLLRYGLGEENAARRIEAAVIETLNKGFRTSDIHSSGMVLVGCKRMGEEVLKSVNSQKLITAIS</sequence>
<evidence type="ECO:0000256" key="12">
    <source>
        <dbReference type="ARBA" id="ARBA00023304"/>
    </source>
</evidence>
<dbReference type="SMART" id="SM01329">
    <property type="entry name" value="Iso_dh"/>
    <property type="match status" value="1"/>
</dbReference>
<evidence type="ECO:0000256" key="9">
    <source>
        <dbReference type="ARBA" id="ARBA00022842"/>
    </source>
</evidence>
<evidence type="ECO:0000313" key="16">
    <source>
        <dbReference type="Proteomes" id="UP001552299"/>
    </source>
</evidence>
<comment type="similarity">
    <text evidence="3">Belongs to the isocitrate and isopropylmalate dehydrogenases family.</text>
</comment>
<keyword evidence="6" id="KW-0432">Leucine biosynthesis</keyword>
<gene>
    <name evidence="15" type="ORF">M5K25_012273</name>
</gene>
<keyword evidence="11" id="KW-0520">NAD</keyword>
<evidence type="ECO:0000256" key="8">
    <source>
        <dbReference type="ARBA" id="ARBA00022723"/>
    </source>
</evidence>
<comment type="subunit">
    <text evidence="4">Homodimer.</text>
</comment>
<dbReference type="GO" id="GO:0009098">
    <property type="term" value="P:L-leucine biosynthetic process"/>
    <property type="evidence" value="ECO:0007669"/>
    <property type="project" value="UniProtKB-KW"/>
</dbReference>
<name>A0ABD0UWJ8_DENTH</name>
<dbReference type="InterPro" id="IPR004429">
    <property type="entry name" value="Isopropylmalate_DH"/>
</dbReference>
<dbReference type="Gene3D" id="3.40.718.10">
    <property type="entry name" value="Isopropylmalate Dehydrogenase"/>
    <property type="match status" value="1"/>
</dbReference>
<keyword evidence="9" id="KW-0460">Magnesium</keyword>
<organism evidence="15 16">
    <name type="scientific">Dendrobium thyrsiflorum</name>
    <name type="common">Pinecone-like raceme dendrobium</name>
    <name type="synonym">Orchid</name>
    <dbReference type="NCBI Taxonomy" id="117978"/>
    <lineage>
        <taxon>Eukaryota</taxon>
        <taxon>Viridiplantae</taxon>
        <taxon>Streptophyta</taxon>
        <taxon>Embryophyta</taxon>
        <taxon>Tracheophyta</taxon>
        <taxon>Spermatophyta</taxon>
        <taxon>Magnoliopsida</taxon>
        <taxon>Liliopsida</taxon>
        <taxon>Asparagales</taxon>
        <taxon>Orchidaceae</taxon>
        <taxon>Epidendroideae</taxon>
        <taxon>Malaxideae</taxon>
        <taxon>Dendrobiinae</taxon>
        <taxon>Dendrobium</taxon>
    </lineage>
</organism>
<dbReference type="GO" id="GO:0003862">
    <property type="term" value="F:3-isopropylmalate dehydrogenase activity"/>
    <property type="evidence" value="ECO:0007669"/>
    <property type="project" value="UniProtKB-EC"/>
</dbReference>
<dbReference type="InterPro" id="IPR024084">
    <property type="entry name" value="IsoPropMal-DH-like_dom"/>
</dbReference>
<evidence type="ECO:0000256" key="10">
    <source>
        <dbReference type="ARBA" id="ARBA00023002"/>
    </source>
</evidence>
<keyword evidence="13" id="KW-0175">Coiled coil</keyword>
<keyword evidence="10" id="KW-0560">Oxidoreductase</keyword>
<proteinExistence type="inferred from homology"/>
<dbReference type="GO" id="GO:0046872">
    <property type="term" value="F:metal ion binding"/>
    <property type="evidence" value="ECO:0007669"/>
    <property type="project" value="UniProtKB-KW"/>
</dbReference>
<dbReference type="EMBL" id="JANQDX010000010">
    <property type="protein sequence ID" value="KAL0917224.1"/>
    <property type="molecule type" value="Genomic_DNA"/>
</dbReference>
<dbReference type="InterPro" id="IPR019818">
    <property type="entry name" value="IsoCit/isopropylmalate_DH_CS"/>
</dbReference>
<evidence type="ECO:0000259" key="14">
    <source>
        <dbReference type="SMART" id="SM01329"/>
    </source>
</evidence>